<protein>
    <submittedName>
        <fullName evidence="7">Aste57867_2205 protein</fullName>
    </submittedName>
</protein>
<dbReference type="PANTHER" id="PTHR33946:SF4">
    <property type="entry name" value="COAGULATION FACTOR XI"/>
    <property type="match status" value="1"/>
</dbReference>
<keyword evidence="4" id="KW-0732">Signal</keyword>
<dbReference type="GO" id="GO:0006508">
    <property type="term" value="P:proteolysis"/>
    <property type="evidence" value="ECO:0007669"/>
    <property type="project" value="InterPro"/>
</dbReference>
<organism evidence="7 8">
    <name type="scientific">Aphanomyces stellatus</name>
    <dbReference type="NCBI Taxonomy" id="120398"/>
    <lineage>
        <taxon>Eukaryota</taxon>
        <taxon>Sar</taxon>
        <taxon>Stramenopiles</taxon>
        <taxon>Oomycota</taxon>
        <taxon>Saprolegniomycetes</taxon>
        <taxon>Saprolegniales</taxon>
        <taxon>Verrucalvaceae</taxon>
        <taxon>Aphanomyces</taxon>
    </lineage>
</organism>
<dbReference type="PANTHER" id="PTHR33946">
    <property type="match status" value="1"/>
</dbReference>
<dbReference type="InterPro" id="IPR000177">
    <property type="entry name" value="Apple"/>
</dbReference>
<evidence type="ECO:0000313" key="8">
    <source>
        <dbReference type="Proteomes" id="UP000332933"/>
    </source>
</evidence>
<dbReference type="Pfam" id="PF14295">
    <property type="entry name" value="PAN_4"/>
    <property type="match status" value="2"/>
</dbReference>
<dbReference type="CDD" id="cd01100">
    <property type="entry name" value="APPLE_Factor_XI_like"/>
    <property type="match status" value="2"/>
</dbReference>
<evidence type="ECO:0000256" key="2">
    <source>
        <dbReference type="ARBA" id="ARBA00023157"/>
    </source>
</evidence>
<dbReference type="EMBL" id="VJMH01000231">
    <property type="protein sequence ID" value="KAF0717611.1"/>
    <property type="molecule type" value="Genomic_DNA"/>
</dbReference>
<keyword evidence="8" id="KW-1185">Reference proteome</keyword>
<feature type="region of interest" description="Disordered" evidence="3">
    <location>
        <begin position="46"/>
        <end position="84"/>
    </location>
</feature>
<dbReference type="OrthoDB" id="78172at2759"/>
<evidence type="ECO:0000256" key="1">
    <source>
        <dbReference type="ARBA" id="ARBA00022737"/>
    </source>
</evidence>
<dbReference type="SMART" id="SM00223">
    <property type="entry name" value="APPLE"/>
    <property type="match status" value="2"/>
</dbReference>
<dbReference type="AlphaFoldDB" id="A0A485KC75"/>
<accession>A0A485KC75</accession>
<evidence type="ECO:0000313" key="6">
    <source>
        <dbReference type="EMBL" id="KAF0717611.1"/>
    </source>
</evidence>
<evidence type="ECO:0000259" key="5">
    <source>
        <dbReference type="SMART" id="SM00223"/>
    </source>
</evidence>
<dbReference type="InterPro" id="IPR003609">
    <property type="entry name" value="Pan_app"/>
</dbReference>
<dbReference type="Proteomes" id="UP000332933">
    <property type="component" value="Unassembled WGS sequence"/>
</dbReference>
<reference evidence="6" key="2">
    <citation type="submission" date="2019-06" db="EMBL/GenBank/DDBJ databases">
        <title>Genomics analysis of Aphanomyces spp. identifies a new class of oomycete effector associated with host adaptation.</title>
        <authorList>
            <person name="Gaulin E."/>
        </authorList>
    </citation>
    <scope>NUCLEOTIDE SEQUENCE</scope>
    <source>
        <strain evidence="6">CBS 578.67</strain>
    </source>
</reference>
<evidence type="ECO:0000256" key="4">
    <source>
        <dbReference type="SAM" id="SignalP"/>
    </source>
</evidence>
<feature type="signal peptide" evidence="4">
    <location>
        <begin position="1"/>
        <end position="16"/>
    </location>
</feature>
<evidence type="ECO:0000313" key="7">
    <source>
        <dbReference type="EMBL" id="VFT79408.1"/>
    </source>
</evidence>
<keyword evidence="2" id="KW-1015">Disulfide bond</keyword>
<gene>
    <name evidence="7" type="primary">Aste57867_2205</name>
    <name evidence="6" type="ORF">As57867_002200</name>
    <name evidence="7" type="ORF">ASTE57867_2205</name>
</gene>
<feature type="domain" description="Apple" evidence="5">
    <location>
        <begin position="88"/>
        <end position="157"/>
    </location>
</feature>
<reference evidence="7 8" key="1">
    <citation type="submission" date="2019-03" db="EMBL/GenBank/DDBJ databases">
        <authorList>
            <person name="Gaulin E."/>
            <person name="Dumas B."/>
        </authorList>
    </citation>
    <scope>NUCLEOTIDE SEQUENCE [LARGE SCALE GENOMIC DNA]</scope>
    <source>
        <strain evidence="7">CBS 568.67</strain>
    </source>
</reference>
<evidence type="ECO:0000256" key="3">
    <source>
        <dbReference type="SAM" id="MobiDB-lite"/>
    </source>
</evidence>
<dbReference type="Gene3D" id="3.50.4.10">
    <property type="entry name" value="Hepatocyte Growth Factor"/>
    <property type="match status" value="2"/>
</dbReference>
<sequence length="230" mass="23850">MKCTLFVAAVATLAAAQNITAPPAPSSPCPEYVDPFGAYDPTPCVEPPRPTPSTHAPTHVVTPSATPALTPAVTPKPTTKDPGYPTKCHSEANVAYAGFDLTSTSQAKAESCCADCDATEGCRVWTWTNYNGGTCWLKHTVGPKSKLPGAVSAVNDNAPGMCGHAQVNKDFYGNDIGSAAAAYPALCCDLCESTDGCSAFTWTGFNDGTCWLKSEAGYAVRYQGAVAVAL</sequence>
<feature type="chain" id="PRO_5036116004" evidence="4">
    <location>
        <begin position="17"/>
        <end position="230"/>
    </location>
</feature>
<dbReference type="EMBL" id="CAADRA010000231">
    <property type="protein sequence ID" value="VFT79408.1"/>
    <property type="molecule type" value="Genomic_DNA"/>
</dbReference>
<feature type="domain" description="Apple" evidence="5">
    <location>
        <begin position="162"/>
        <end position="228"/>
    </location>
</feature>
<proteinExistence type="predicted"/>
<keyword evidence="1" id="KW-0677">Repeat</keyword>
<name>A0A485KC75_9STRA</name>
<dbReference type="GO" id="GO:0005576">
    <property type="term" value="C:extracellular region"/>
    <property type="evidence" value="ECO:0007669"/>
    <property type="project" value="InterPro"/>
</dbReference>